<organism evidence="1 2">
    <name type="scientific">Octopus vulgaris</name>
    <name type="common">Common octopus</name>
    <dbReference type="NCBI Taxonomy" id="6645"/>
    <lineage>
        <taxon>Eukaryota</taxon>
        <taxon>Metazoa</taxon>
        <taxon>Spiralia</taxon>
        <taxon>Lophotrochozoa</taxon>
        <taxon>Mollusca</taxon>
        <taxon>Cephalopoda</taxon>
        <taxon>Coleoidea</taxon>
        <taxon>Octopodiformes</taxon>
        <taxon>Octopoda</taxon>
        <taxon>Incirrata</taxon>
        <taxon>Octopodidae</taxon>
        <taxon>Octopus</taxon>
    </lineage>
</organism>
<proteinExistence type="predicted"/>
<sequence length="118" mass="13425">MDVRCNDSLTFIKNMIFKNKTKNSVEKLKTKLKALTFSAILFVFAENEGGNCTNDFRLGNELKLLSFLSPILCVVTGKLQCGIVGAYKINTRISERACERVKMCIYLFVRVWLLYGDV</sequence>
<dbReference type="AlphaFoldDB" id="A0AA36ALH8"/>
<dbReference type="Proteomes" id="UP001162480">
    <property type="component" value="Chromosome 2"/>
</dbReference>
<gene>
    <name evidence="1" type="ORF">OCTVUL_1B001405</name>
</gene>
<reference evidence="1" key="1">
    <citation type="submission" date="2023-08" db="EMBL/GenBank/DDBJ databases">
        <authorList>
            <person name="Alioto T."/>
            <person name="Alioto T."/>
            <person name="Gomez Garrido J."/>
        </authorList>
    </citation>
    <scope>NUCLEOTIDE SEQUENCE</scope>
</reference>
<dbReference type="EMBL" id="OX597815">
    <property type="protein sequence ID" value="CAI9718278.1"/>
    <property type="molecule type" value="Genomic_DNA"/>
</dbReference>
<protein>
    <submittedName>
        <fullName evidence="1">Uncharacterized protein</fullName>
    </submittedName>
</protein>
<name>A0AA36ALH8_OCTVU</name>
<keyword evidence="2" id="KW-1185">Reference proteome</keyword>
<evidence type="ECO:0000313" key="2">
    <source>
        <dbReference type="Proteomes" id="UP001162480"/>
    </source>
</evidence>
<accession>A0AA36ALH8</accession>
<evidence type="ECO:0000313" key="1">
    <source>
        <dbReference type="EMBL" id="CAI9718278.1"/>
    </source>
</evidence>